<name>A0AC60P2I7_IXOPE</name>
<dbReference type="Proteomes" id="UP000805193">
    <property type="component" value="Unassembled WGS sequence"/>
</dbReference>
<sequence length="417" mass="46999">MVLPDCHNSTHLNGLAAGMASRPDHWATGGPPRYSCRTYLLSLGAGMTFGFGCAFLLLCGFSVENRSFWLVRRMPTSVPDRYSQYGHFEDDDGTGPENPLIGHGDMEEFHGNGEDMLASQLRRKVRVLCWVMTQPKNHAKKARHVKATWGQRCNTLLFMSSAPEPSLPTVVLPIKESRNTLWAKTKAAFLEVYKNHLNSSDWFLKADDDTYVVLENLRYLLKDKSPSDPVYYGRRFKPYVEQGYMSGGAGYVLSREAVRRLVEDGLSNPKKCRSDGGGSEDVEIGKCLEKVGVKAGDSRDLQGRGRFFPLAPEFHLVSGKSTDFWYWKYIYYPSKEGLECCSDTAISFHYISPGMMLTLMTTKTTSRDVKMTASLSMQRHKDAWCQFVDVVVDMTQLDVTKTSRQLHDVDVIVDDVT</sequence>
<dbReference type="EMBL" id="JABSTQ010011244">
    <property type="protein sequence ID" value="KAG0413636.1"/>
    <property type="molecule type" value="Genomic_DNA"/>
</dbReference>
<reference evidence="1 2" key="1">
    <citation type="journal article" date="2020" name="Cell">
        <title>Large-Scale Comparative Analyses of Tick Genomes Elucidate Their Genetic Diversity and Vector Capacities.</title>
        <authorList>
            <consortium name="Tick Genome and Microbiome Consortium (TIGMIC)"/>
            <person name="Jia N."/>
            <person name="Wang J."/>
            <person name="Shi W."/>
            <person name="Du L."/>
            <person name="Sun Y."/>
            <person name="Zhan W."/>
            <person name="Jiang J.F."/>
            <person name="Wang Q."/>
            <person name="Zhang B."/>
            <person name="Ji P."/>
            <person name="Bell-Sakyi L."/>
            <person name="Cui X.M."/>
            <person name="Yuan T.T."/>
            <person name="Jiang B.G."/>
            <person name="Yang W.F."/>
            <person name="Lam T.T."/>
            <person name="Chang Q.C."/>
            <person name="Ding S.J."/>
            <person name="Wang X.J."/>
            <person name="Zhu J.G."/>
            <person name="Ruan X.D."/>
            <person name="Zhao L."/>
            <person name="Wei J.T."/>
            <person name="Ye R.Z."/>
            <person name="Que T.C."/>
            <person name="Du C.H."/>
            <person name="Zhou Y.H."/>
            <person name="Cheng J.X."/>
            <person name="Dai P.F."/>
            <person name="Guo W.B."/>
            <person name="Han X.H."/>
            <person name="Huang E.J."/>
            <person name="Li L.F."/>
            <person name="Wei W."/>
            <person name="Gao Y.C."/>
            <person name="Liu J.Z."/>
            <person name="Shao H.Z."/>
            <person name="Wang X."/>
            <person name="Wang C.C."/>
            <person name="Yang T.C."/>
            <person name="Huo Q.B."/>
            <person name="Li W."/>
            <person name="Chen H.Y."/>
            <person name="Chen S.E."/>
            <person name="Zhou L.G."/>
            <person name="Ni X.B."/>
            <person name="Tian J.H."/>
            <person name="Sheng Y."/>
            <person name="Liu T."/>
            <person name="Pan Y.S."/>
            <person name="Xia L.Y."/>
            <person name="Li J."/>
            <person name="Zhao F."/>
            <person name="Cao W.C."/>
        </authorList>
    </citation>
    <scope>NUCLEOTIDE SEQUENCE [LARGE SCALE GENOMIC DNA]</scope>
    <source>
        <strain evidence="1">Iper-2018</strain>
    </source>
</reference>
<evidence type="ECO:0000313" key="2">
    <source>
        <dbReference type="Proteomes" id="UP000805193"/>
    </source>
</evidence>
<comment type="caution">
    <text evidence="1">The sequence shown here is derived from an EMBL/GenBank/DDBJ whole genome shotgun (WGS) entry which is preliminary data.</text>
</comment>
<evidence type="ECO:0000313" key="1">
    <source>
        <dbReference type="EMBL" id="KAG0413636.1"/>
    </source>
</evidence>
<organism evidence="1 2">
    <name type="scientific">Ixodes persulcatus</name>
    <name type="common">Taiga tick</name>
    <dbReference type="NCBI Taxonomy" id="34615"/>
    <lineage>
        <taxon>Eukaryota</taxon>
        <taxon>Metazoa</taxon>
        <taxon>Ecdysozoa</taxon>
        <taxon>Arthropoda</taxon>
        <taxon>Chelicerata</taxon>
        <taxon>Arachnida</taxon>
        <taxon>Acari</taxon>
        <taxon>Parasitiformes</taxon>
        <taxon>Ixodida</taxon>
        <taxon>Ixodoidea</taxon>
        <taxon>Ixodidae</taxon>
        <taxon>Ixodinae</taxon>
        <taxon>Ixodes</taxon>
    </lineage>
</organism>
<gene>
    <name evidence="1" type="ORF">HPB47_009211</name>
</gene>
<accession>A0AC60P2I7</accession>
<proteinExistence type="predicted"/>
<keyword evidence="2" id="KW-1185">Reference proteome</keyword>
<protein>
    <submittedName>
        <fullName evidence="1">Uncharacterized protein</fullName>
    </submittedName>
</protein>